<dbReference type="InterPro" id="IPR040442">
    <property type="entry name" value="Pyrv_kinase-like_dom_sf"/>
</dbReference>
<dbReference type="Pfam" id="PF00391">
    <property type="entry name" value="PEP-utilizers"/>
    <property type="match status" value="1"/>
</dbReference>
<protein>
    <submittedName>
        <fullName evidence="8">HPr family phosphocarrier protein</fullName>
    </submittedName>
</protein>
<dbReference type="SUPFAM" id="SSF52009">
    <property type="entry name" value="Phosphohistidine domain"/>
    <property type="match status" value="1"/>
</dbReference>
<dbReference type="PANTHER" id="PTHR46244">
    <property type="entry name" value="PHOSPHOENOLPYRUVATE-PROTEIN PHOSPHOTRANSFERASE"/>
    <property type="match status" value="1"/>
</dbReference>
<keyword evidence="4" id="KW-0479">Metal-binding</keyword>
<accession>A0ABZ2LFS8</accession>
<comment type="cofactor">
    <cofactor evidence="1">
        <name>Mg(2+)</name>
        <dbReference type="ChEBI" id="CHEBI:18420"/>
    </cofactor>
</comment>
<reference evidence="8" key="1">
    <citation type="submission" date="2021-12" db="EMBL/GenBank/DDBJ databases">
        <title>Discovery of the Pendulisporaceae a myxobacterial family with distinct sporulation behavior and unique specialized metabolism.</title>
        <authorList>
            <person name="Garcia R."/>
            <person name="Popoff A."/>
            <person name="Bader C.D."/>
            <person name="Loehr J."/>
            <person name="Walesch S."/>
            <person name="Walt C."/>
            <person name="Boldt J."/>
            <person name="Bunk B."/>
            <person name="Haeckl F.J.F.P.J."/>
            <person name="Gunesch A.P."/>
            <person name="Birkelbach J."/>
            <person name="Nuebel U."/>
            <person name="Pietschmann T."/>
            <person name="Bach T."/>
            <person name="Mueller R."/>
        </authorList>
    </citation>
    <scope>NUCLEOTIDE SEQUENCE</scope>
    <source>
        <strain evidence="8">MSr11367</strain>
    </source>
</reference>
<evidence type="ECO:0000256" key="1">
    <source>
        <dbReference type="ARBA" id="ARBA00001946"/>
    </source>
</evidence>
<evidence type="ECO:0000313" key="9">
    <source>
        <dbReference type="Proteomes" id="UP001374803"/>
    </source>
</evidence>
<feature type="domain" description="HPr" evidence="7">
    <location>
        <begin position="2"/>
        <end position="94"/>
    </location>
</feature>
<dbReference type="InterPro" id="IPR015813">
    <property type="entry name" value="Pyrv/PenolPyrv_kinase-like_dom"/>
</dbReference>
<gene>
    <name evidence="8" type="ORF">LVJ94_20670</name>
</gene>
<dbReference type="Gene3D" id="3.20.20.60">
    <property type="entry name" value="Phosphoenolpyruvate-binding domains"/>
    <property type="match status" value="1"/>
</dbReference>
<keyword evidence="3" id="KW-0808">Transferase</keyword>
<dbReference type="Gene3D" id="3.30.1340.10">
    <property type="entry name" value="HPr-like"/>
    <property type="match status" value="1"/>
</dbReference>
<evidence type="ECO:0000313" key="8">
    <source>
        <dbReference type="EMBL" id="WXB09632.1"/>
    </source>
</evidence>
<evidence type="ECO:0000256" key="3">
    <source>
        <dbReference type="ARBA" id="ARBA00022679"/>
    </source>
</evidence>
<evidence type="ECO:0000256" key="4">
    <source>
        <dbReference type="ARBA" id="ARBA00022723"/>
    </source>
</evidence>
<keyword evidence="6" id="KW-0460">Magnesium</keyword>
<evidence type="ECO:0000256" key="2">
    <source>
        <dbReference type="ARBA" id="ARBA00007837"/>
    </source>
</evidence>
<dbReference type="Gene3D" id="3.50.30.10">
    <property type="entry name" value="Phosphohistidine domain"/>
    <property type="match status" value="1"/>
</dbReference>
<keyword evidence="9" id="KW-1185">Reference proteome</keyword>
<dbReference type="Proteomes" id="UP001374803">
    <property type="component" value="Chromosome"/>
</dbReference>
<name>A0ABZ2LFS8_9BACT</name>
<sequence>MTDEEAIDIELSEPLHARPASMLVRLASRQTAAIEIAFEGRSANAKKILEVLKLGAIRGSTVRLVARGEHAALALERLSDLIHHGFSTDALPEIATAAAPGMAIGRASLLLSTVADAAPESMPGYSISDDIPSSRRRVHAAFGRAQSELHRLIARLPPPEAQLFEPLSVILMELMNATLPNLEAGMSAVLALDVAAASAGTARSDLVRDALERVRAVLLGVDLVTAELLAGEGDRILVARVLTPSLLVGLPRSFRGIIAEGDTGPGYTSHAAILARGRGLPLVFAPAHVVSAIRRDETIVIESTETSCQFWSSPSAEFLQGARARHDAWLAQKRRDEELARAIRSDTAVRANVGSLDERIPPSADGIGLVRTELLFSGRLSPPGEMEQASVYAALAKGVAGNPCIVRLFDAGGDKPIPWLPGEGRGMDLLLAHPHVFEAQLRAIDRAREHGDVQVLVPMARSAEDIERVRAGLASDAPVGALIETREAADAIEAIARVSDFISVGTNDLASSVLGVDRAVLRWEGTEAFLRDERLLVVVRTIVERAHATGRKVTVCGELAGHPEMARELVALGVDALSVACERIASVKVALGARNR</sequence>
<evidence type="ECO:0000256" key="6">
    <source>
        <dbReference type="ARBA" id="ARBA00022842"/>
    </source>
</evidence>
<dbReference type="InterPro" id="IPR000121">
    <property type="entry name" value="PEP_util_C"/>
</dbReference>
<dbReference type="Gene3D" id="1.10.274.10">
    <property type="entry name" value="PtsI, HPr-binding domain"/>
    <property type="match status" value="1"/>
</dbReference>
<evidence type="ECO:0000256" key="5">
    <source>
        <dbReference type="ARBA" id="ARBA00022777"/>
    </source>
</evidence>
<dbReference type="PANTHER" id="PTHR46244:SF6">
    <property type="entry name" value="PHOSPHOENOLPYRUVATE-PROTEIN PHOSPHOTRANSFERASE"/>
    <property type="match status" value="1"/>
</dbReference>
<dbReference type="Pfam" id="PF02896">
    <property type="entry name" value="PEP-utilizers_C"/>
    <property type="match status" value="1"/>
</dbReference>
<dbReference type="EMBL" id="CP089983">
    <property type="protein sequence ID" value="WXB09632.1"/>
    <property type="molecule type" value="Genomic_DNA"/>
</dbReference>
<dbReference type="RefSeq" id="WP_394839303.1">
    <property type="nucleotide sequence ID" value="NZ_CP089929.1"/>
</dbReference>
<dbReference type="PRINTS" id="PR00107">
    <property type="entry name" value="PHOSPHOCPHPR"/>
</dbReference>
<dbReference type="InterPro" id="IPR035895">
    <property type="entry name" value="HPr-like_sf"/>
</dbReference>
<dbReference type="InterPro" id="IPR008279">
    <property type="entry name" value="PEP-util_enz_mobile_dom"/>
</dbReference>
<dbReference type="InterPro" id="IPR050499">
    <property type="entry name" value="PEP-utilizing_PTS_enzyme"/>
</dbReference>
<dbReference type="NCBIfam" id="TIGR01003">
    <property type="entry name" value="PTS_HPr_family"/>
    <property type="match status" value="1"/>
</dbReference>
<proteinExistence type="inferred from homology"/>
<dbReference type="InterPro" id="IPR036618">
    <property type="entry name" value="PtsI_HPr-bd_sf"/>
</dbReference>
<dbReference type="CDD" id="cd00367">
    <property type="entry name" value="PTS-HPr_like"/>
    <property type="match status" value="1"/>
</dbReference>
<keyword evidence="5" id="KW-0418">Kinase</keyword>
<evidence type="ECO:0000259" key="7">
    <source>
        <dbReference type="PROSITE" id="PS51350"/>
    </source>
</evidence>
<dbReference type="PROSITE" id="PS51350">
    <property type="entry name" value="PTS_HPR_DOM"/>
    <property type="match status" value="1"/>
</dbReference>
<dbReference type="InterPro" id="IPR000032">
    <property type="entry name" value="HPr-like"/>
</dbReference>
<comment type="similarity">
    <text evidence="2">Belongs to the PEP-utilizing enzyme family.</text>
</comment>
<dbReference type="Pfam" id="PF00381">
    <property type="entry name" value="PTS-HPr"/>
    <property type="match status" value="1"/>
</dbReference>
<dbReference type="SUPFAM" id="SSF51621">
    <property type="entry name" value="Phosphoenolpyruvate/pyruvate domain"/>
    <property type="match status" value="1"/>
</dbReference>
<dbReference type="SUPFAM" id="SSF55594">
    <property type="entry name" value="HPr-like"/>
    <property type="match status" value="1"/>
</dbReference>
<dbReference type="InterPro" id="IPR036637">
    <property type="entry name" value="Phosphohistidine_dom_sf"/>
</dbReference>
<organism evidence="8 9">
    <name type="scientific">Pendulispora rubella</name>
    <dbReference type="NCBI Taxonomy" id="2741070"/>
    <lineage>
        <taxon>Bacteria</taxon>
        <taxon>Pseudomonadati</taxon>
        <taxon>Myxococcota</taxon>
        <taxon>Myxococcia</taxon>
        <taxon>Myxococcales</taxon>
        <taxon>Sorangiineae</taxon>
        <taxon>Pendulisporaceae</taxon>
        <taxon>Pendulispora</taxon>
    </lineage>
</organism>